<keyword evidence="4" id="KW-1185">Reference proteome</keyword>
<reference evidence="3 4" key="1">
    <citation type="journal article" date="2013" name="Genome Announc.">
        <title>Whole Genome Sequencing and Comparative Analysis of Bartonella bacilliformis Strain INS, the Causative Agent of Carrion's Disease.</title>
        <authorList>
            <person name="Tarazona D."/>
            <person name="Padilla C."/>
            <person name="Caceres O."/>
            <person name="Montenegro J.D."/>
            <person name="Bailon H."/>
            <person name="Ventura G."/>
            <person name="Mendoza G."/>
            <person name="Anaya E."/>
            <person name="Guio H."/>
        </authorList>
    </citation>
    <scope>NUCLEOTIDE SEQUENCE [LARGE SCALE GENOMIC DNA]</scope>
    <source>
        <strain evidence="3 4">INS</strain>
    </source>
</reference>
<dbReference type="SUPFAM" id="SSF56349">
    <property type="entry name" value="DNA breaking-rejoining enzymes"/>
    <property type="match status" value="1"/>
</dbReference>
<dbReference type="InterPro" id="IPR013762">
    <property type="entry name" value="Integrase-like_cat_sf"/>
</dbReference>
<dbReference type="EMBL" id="AMQK01000017">
    <property type="protein sequence ID" value="EKS43456.1"/>
    <property type="molecule type" value="Genomic_DNA"/>
</dbReference>
<evidence type="ECO:0000256" key="1">
    <source>
        <dbReference type="ARBA" id="ARBA00023172"/>
    </source>
</evidence>
<gene>
    <name evidence="3" type="ORF">BbINS_04292</name>
</gene>
<dbReference type="InterPro" id="IPR011010">
    <property type="entry name" value="DNA_brk_join_enz"/>
</dbReference>
<accession>A0ABN0IF26</accession>
<dbReference type="Pfam" id="PF00589">
    <property type="entry name" value="Phage_integrase"/>
    <property type="match status" value="1"/>
</dbReference>
<proteinExistence type="predicted"/>
<evidence type="ECO:0000313" key="4">
    <source>
        <dbReference type="Proteomes" id="UP000009359"/>
    </source>
</evidence>
<evidence type="ECO:0000259" key="2">
    <source>
        <dbReference type="Pfam" id="PF00589"/>
    </source>
</evidence>
<dbReference type="Proteomes" id="UP000009359">
    <property type="component" value="Unassembled WGS sequence"/>
</dbReference>
<protein>
    <submittedName>
        <fullName evidence="3">Integrase</fullName>
    </submittedName>
</protein>
<feature type="domain" description="Tyr recombinase" evidence="2">
    <location>
        <begin position="15"/>
        <end position="89"/>
    </location>
</feature>
<dbReference type="InterPro" id="IPR002104">
    <property type="entry name" value="Integrase_catalytic"/>
</dbReference>
<dbReference type="Gene3D" id="1.10.443.10">
    <property type="entry name" value="Intergrase catalytic core"/>
    <property type="match status" value="1"/>
</dbReference>
<evidence type="ECO:0000313" key="3">
    <source>
        <dbReference type="EMBL" id="EKS43456.1"/>
    </source>
</evidence>
<comment type="caution">
    <text evidence="3">The sequence shown here is derived from an EMBL/GenBank/DDBJ whole genome shotgun (WGS) entry which is preliminary data.</text>
</comment>
<sequence length="95" mass="10180">MPKLAATLATGPIGDETFICSKSEKNSSKKALSTCFVKPCNQAGIKKSAHGLRKLAATRAANSGATVSQMRALFGWTEDSMASLYPKRADRKNLF</sequence>
<keyword evidence="1" id="KW-0233">DNA recombination</keyword>
<name>A0ABN0IF26_BARBA</name>
<organism evidence="3 4">
    <name type="scientific">Bartonella bacilliformis INS</name>
    <dbReference type="NCBI Taxonomy" id="1206782"/>
    <lineage>
        <taxon>Bacteria</taxon>
        <taxon>Pseudomonadati</taxon>
        <taxon>Pseudomonadota</taxon>
        <taxon>Alphaproteobacteria</taxon>
        <taxon>Hyphomicrobiales</taxon>
        <taxon>Bartonellaceae</taxon>
        <taxon>Bartonella</taxon>
    </lineage>
</organism>